<keyword evidence="2" id="KW-1185">Reference proteome</keyword>
<evidence type="ECO:0000313" key="1">
    <source>
        <dbReference type="EMBL" id="VBB25666.1"/>
    </source>
</evidence>
<dbReference type="Proteomes" id="UP000276991">
    <property type="component" value="Unassembled WGS sequence"/>
</dbReference>
<gene>
    <name evidence="1" type="ORF">NAV_LOCUS496</name>
</gene>
<dbReference type="EMBL" id="UPTC01000031">
    <property type="protein sequence ID" value="VBB25666.1"/>
    <property type="molecule type" value="Genomic_DNA"/>
</dbReference>
<accession>A0A498S4T9</accession>
<dbReference type="OrthoDB" id="5788572at2759"/>
<dbReference type="AlphaFoldDB" id="A0A498S4T9"/>
<name>A0A498S4T9_ACAVI</name>
<evidence type="ECO:0000313" key="2">
    <source>
        <dbReference type="Proteomes" id="UP000276991"/>
    </source>
</evidence>
<reference evidence="1 2" key="1">
    <citation type="submission" date="2018-08" db="EMBL/GenBank/DDBJ databases">
        <authorList>
            <person name="Laetsch R D."/>
            <person name="Stevens L."/>
            <person name="Kumar S."/>
            <person name="Blaxter L. M."/>
        </authorList>
    </citation>
    <scope>NUCLEOTIDE SEQUENCE [LARGE SCALE GENOMIC DNA]</scope>
</reference>
<protein>
    <submittedName>
        <fullName evidence="1">Uncharacterized protein</fullName>
    </submittedName>
</protein>
<organism evidence="1 2">
    <name type="scientific">Acanthocheilonema viteae</name>
    <name type="common">Filarial nematode worm</name>
    <name type="synonym">Dipetalonema viteae</name>
    <dbReference type="NCBI Taxonomy" id="6277"/>
    <lineage>
        <taxon>Eukaryota</taxon>
        <taxon>Metazoa</taxon>
        <taxon>Ecdysozoa</taxon>
        <taxon>Nematoda</taxon>
        <taxon>Chromadorea</taxon>
        <taxon>Rhabditida</taxon>
        <taxon>Spirurina</taxon>
        <taxon>Spiruromorpha</taxon>
        <taxon>Filarioidea</taxon>
        <taxon>Onchocercidae</taxon>
        <taxon>Acanthocheilonema</taxon>
    </lineage>
</organism>
<proteinExistence type="predicted"/>
<sequence>MWSNRTVYPGHSWLYALSTSFCTNIQHTNGMQNFLTQMPPDNCCMINQSRFYVKMMHSATHLANAYVLAGMALVSTDQLDGGVTPGLVNNQCYNDADCSQHFHCVNRNGIRTCQTISEMLQYKTCQSDADCDIAQICSFSKQYNTNLCVTTPEYRTIKMVPSWNVNIGGGVIPSSLIGKGAISKKFEVQCTADYQLQCSVFETCAKKSISADRICIYNPTASNRQCRFNADCQSGQRCEKVLESLYFCRAAKQTTFMQPCTYDYECSGDQRCINVNISNVAFFQQVFGSTWVSCTSLGWELIVLSNELGLIRYSGLGLECLFQTMLTLIQ</sequence>